<dbReference type="EMBL" id="JANJZL010000018">
    <property type="protein sequence ID" value="MCR2045431.1"/>
    <property type="molecule type" value="Genomic_DNA"/>
</dbReference>
<dbReference type="InterPro" id="IPR036890">
    <property type="entry name" value="HATPase_C_sf"/>
</dbReference>
<keyword evidence="1" id="KW-0418">Kinase</keyword>
<proteinExistence type="predicted"/>
<evidence type="ECO:0000313" key="4">
    <source>
        <dbReference type="Proteomes" id="UP001142078"/>
    </source>
</evidence>
<dbReference type="Proteomes" id="UP001142078">
    <property type="component" value="Unassembled WGS sequence"/>
</dbReference>
<evidence type="ECO:0000256" key="1">
    <source>
        <dbReference type="ARBA" id="ARBA00022527"/>
    </source>
</evidence>
<evidence type="ECO:0000313" key="3">
    <source>
        <dbReference type="EMBL" id="MCR2045431.1"/>
    </source>
</evidence>
<keyword evidence="3" id="KW-0547">Nucleotide-binding</keyword>
<gene>
    <name evidence="3" type="ORF">NSA23_15125</name>
</gene>
<keyword evidence="1" id="KW-0808">Transferase</keyword>
<accession>A0A9X2ML00</accession>
<keyword evidence="1" id="KW-0723">Serine/threonine-protein kinase</keyword>
<dbReference type="AlphaFoldDB" id="A0A9X2ML00"/>
<comment type="caution">
    <text evidence="3">The sequence shown here is derived from an EMBL/GenBank/DDBJ whole genome shotgun (WGS) entry which is preliminary data.</text>
</comment>
<organism evidence="3 4">
    <name type="scientific">Anaerosalibacter massiliensis</name>
    <dbReference type="NCBI Taxonomy" id="1347392"/>
    <lineage>
        <taxon>Bacteria</taxon>
        <taxon>Bacillati</taxon>
        <taxon>Bacillota</taxon>
        <taxon>Tissierellia</taxon>
        <taxon>Tissierellales</taxon>
        <taxon>Sporanaerobacteraceae</taxon>
        <taxon>Anaerosalibacter</taxon>
    </lineage>
</organism>
<dbReference type="RefSeq" id="WP_257490734.1">
    <property type="nucleotide sequence ID" value="NZ_JANJZL010000018.1"/>
</dbReference>
<dbReference type="InterPro" id="IPR050267">
    <property type="entry name" value="Anti-sigma-factor_SerPK"/>
</dbReference>
<evidence type="ECO:0000259" key="2">
    <source>
        <dbReference type="Pfam" id="PF13581"/>
    </source>
</evidence>
<keyword evidence="4" id="KW-1185">Reference proteome</keyword>
<dbReference type="Gene3D" id="3.30.565.10">
    <property type="entry name" value="Histidine kinase-like ATPase, C-terminal domain"/>
    <property type="match status" value="1"/>
</dbReference>
<dbReference type="InterPro" id="IPR003594">
    <property type="entry name" value="HATPase_dom"/>
</dbReference>
<protein>
    <submittedName>
        <fullName evidence="3">ATP-binding protein</fullName>
    </submittedName>
</protein>
<reference evidence="3" key="1">
    <citation type="submission" date="2022-07" db="EMBL/GenBank/DDBJ databases">
        <title>Enhanced cultured diversity of the mouse gut microbiota enables custom-made synthetic communities.</title>
        <authorList>
            <person name="Afrizal A."/>
        </authorList>
    </citation>
    <scope>NUCLEOTIDE SEQUENCE</scope>
    <source>
        <strain evidence="3">DSM 29482</strain>
    </source>
</reference>
<sequence>MDKDFIKLTIPSKPNYVGVVRLTTSSIGNEAKLSIDDIEDIKVAISEACINAMGRSEILNIEYELYKNKLVMFVENVSDEIDSSQENAKEKELGILIIRSLMDQVEFTSRGIKMIKKIEDGIDD</sequence>
<dbReference type="PANTHER" id="PTHR35526">
    <property type="entry name" value="ANTI-SIGMA-F FACTOR RSBW-RELATED"/>
    <property type="match status" value="1"/>
</dbReference>
<dbReference type="PANTHER" id="PTHR35526:SF3">
    <property type="entry name" value="ANTI-SIGMA-F FACTOR RSBW"/>
    <property type="match status" value="1"/>
</dbReference>
<dbReference type="Pfam" id="PF13581">
    <property type="entry name" value="HATPase_c_2"/>
    <property type="match status" value="1"/>
</dbReference>
<feature type="domain" description="Histidine kinase/HSP90-like ATPase" evidence="2">
    <location>
        <begin position="10"/>
        <end position="110"/>
    </location>
</feature>
<keyword evidence="3" id="KW-0067">ATP-binding</keyword>
<dbReference type="GO" id="GO:0005524">
    <property type="term" value="F:ATP binding"/>
    <property type="evidence" value="ECO:0007669"/>
    <property type="project" value="UniProtKB-KW"/>
</dbReference>
<name>A0A9X2ML00_9FIRM</name>
<dbReference type="GO" id="GO:0004674">
    <property type="term" value="F:protein serine/threonine kinase activity"/>
    <property type="evidence" value="ECO:0007669"/>
    <property type="project" value="UniProtKB-KW"/>
</dbReference>